<dbReference type="GO" id="GO:0016787">
    <property type="term" value="F:hydrolase activity"/>
    <property type="evidence" value="ECO:0007669"/>
    <property type="project" value="UniProtKB-KW"/>
</dbReference>
<dbReference type="Gene3D" id="3.40.50.1820">
    <property type="entry name" value="alpha/beta hydrolase"/>
    <property type="match status" value="1"/>
</dbReference>
<name>A0A1G9N320_9FIRM</name>
<reference evidence="3 4" key="1">
    <citation type="submission" date="2016-10" db="EMBL/GenBank/DDBJ databases">
        <authorList>
            <person name="de Groot N.N."/>
        </authorList>
    </citation>
    <scope>NUCLEOTIDE SEQUENCE [LARGE SCALE GENOMIC DNA]</scope>
    <source>
        <strain evidence="3 4">DSM 797</strain>
    </source>
</reference>
<dbReference type="AlphaFoldDB" id="A0A1G9N320"/>
<dbReference type="PANTHER" id="PTHR48081">
    <property type="entry name" value="AB HYDROLASE SUPERFAMILY PROTEIN C4A8.06C"/>
    <property type="match status" value="1"/>
</dbReference>
<evidence type="ECO:0000313" key="3">
    <source>
        <dbReference type="EMBL" id="SDL80661.1"/>
    </source>
</evidence>
<proteinExistence type="predicted"/>
<dbReference type="PANTHER" id="PTHR48081:SF33">
    <property type="entry name" value="KYNURENINE FORMAMIDASE"/>
    <property type="match status" value="1"/>
</dbReference>
<dbReference type="EMBL" id="FNGW01000003">
    <property type="protein sequence ID" value="SDL80661.1"/>
    <property type="molecule type" value="Genomic_DNA"/>
</dbReference>
<protein>
    <submittedName>
        <fullName evidence="3">Acetyl esterase/lipase</fullName>
    </submittedName>
</protein>
<feature type="domain" description="BD-FAE-like" evidence="2">
    <location>
        <begin position="48"/>
        <end position="233"/>
    </location>
</feature>
<dbReference type="InterPro" id="IPR049492">
    <property type="entry name" value="BD-FAE-like_dom"/>
</dbReference>
<dbReference type="STRING" id="1121325.SAMN04515677_103450"/>
<evidence type="ECO:0000259" key="2">
    <source>
        <dbReference type="Pfam" id="PF20434"/>
    </source>
</evidence>
<dbReference type="InterPro" id="IPR029058">
    <property type="entry name" value="AB_hydrolase_fold"/>
</dbReference>
<gene>
    <name evidence="3" type="ORF">SAMN04515677_103450</name>
</gene>
<dbReference type="Pfam" id="PF20434">
    <property type="entry name" value="BD-FAE"/>
    <property type="match status" value="1"/>
</dbReference>
<accession>A0A1G9N320</accession>
<keyword evidence="1" id="KW-0378">Hydrolase</keyword>
<evidence type="ECO:0000313" key="4">
    <source>
        <dbReference type="Proteomes" id="UP000199068"/>
    </source>
</evidence>
<dbReference type="SUPFAM" id="SSF53474">
    <property type="entry name" value="alpha/beta-Hydrolases"/>
    <property type="match status" value="1"/>
</dbReference>
<organism evidence="3 4">
    <name type="scientific">Romboutsia lituseburensis DSM 797</name>
    <dbReference type="NCBI Taxonomy" id="1121325"/>
    <lineage>
        <taxon>Bacteria</taxon>
        <taxon>Bacillati</taxon>
        <taxon>Bacillota</taxon>
        <taxon>Clostridia</taxon>
        <taxon>Peptostreptococcales</taxon>
        <taxon>Peptostreptococcaceae</taxon>
        <taxon>Romboutsia</taxon>
    </lineage>
</organism>
<evidence type="ECO:0000256" key="1">
    <source>
        <dbReference type="ARBA" id="ARBA00022801"/>
    </source>
</evidence>
<dbReference type="RefSeq" id="WP_092725144.1">
    <property type="nucleotide sequence ID" value="NZ_FNGW01000003.1"/>
</dbReference>
<keyword evidence="4" id="KW-1185">Reference proteome</keyword>
<dbReference type="InterPro" id="IPR050300">
    <property type="entry name" value="GDXG_lipolytic_enzyme"/>
</dbReference>
<sequence length="284" mass="32749">MENTTLKKLRRKARSINRTLVYSYIRDFNIKGKKIKYGENRKQYYKLYQPYTSLNEIKSTIFFIHGGGWWHGSPSLYSSVGKYFYKMGYTTVLAGYRLVPAYRYPTQIEDVFLALSNFIKINPNVNNIIVAGYSAGGELAAHIVFDHERQEKYGINPSILKGFISISGVLDFFKCSSTYSKILIRNYVYKGKVDKANPINLINNKEVDIPIMCIHGDSDSLIDVNTSISFIDKIQNLDENTLLKIIKKAEHEDTIELVRGEGNKYSKYILDFIKEVENLKEVER</sequence>
<dbReference type="Proteomes" id="UP000199068">
    <property type="component" value="Unassembled WGS sequence"/>
</dbReference>